<dbReference type="InterPro" id="IPR002182">
    <property type="entry name" value="NB-ARC"/>
</dbReference>
<protein>
    <recommendedName>
        <fullName evidence="1">TIR domain-containing protein</fullName>
    </recommendedName>
</protein>
<dbReference type="InterPro" id="IPR042197">
    <property type="entry name" value="Apaf_helical"/>
</dbReference>
<dbReference type="Pfam" id="PF01582">
    <property type="entry name" value="TIR"/>
    <property type="match status" value="1"/>
</dbReference>
<dbReference type="PANTHER" id="PTHR11017:SF447">
    <property type="entry name" value="DISEASE RESISTANCE PROTEIN TAO1-LIKE ISOFORM X1"/>
    <property type="match status" value="1"/>
</dbReference>
<name>W1NGS7_AMBTC</name>
<dbReference type="SUPFAM" id="SSF52540">
    <property type="entry name" value="P-loop containing nucleoside triphosphate hydrolases"/>
    <property type="match status" value="1"/>
</dbReference>
<dbReference type="Gene3D" id="1.10.8.430">
    <property type="entry name" value="Helical domain of apoptotic protease-activating factors"/>
    <property type="match status" value="1"/>
</dbReference>
<accession>W1NGS7</accession>
<dbReference type="eggNOG" id="ENOG502SHRJ">
    <property type="taxonomic scope" value="Eukaryota"/>
</dbReference>
<dbReference type="PRINTS" id="PR00364">
    <property type="entry name" value="DISEASERSIST"/>
</dbReference>
<dbReference type="Gene3D" id="3.40.50.10140">
    <property type="entry name" value="Toll/interleukin-1 receptor homology (TIR) domain"/>
    <property type="match status" value="1"/>
</dbReference>
<evidence type="ECO:0000313" key="3">
    <source>
        <dbReference type="Proteomes" id="UP000017836"/>
    </source>
</evidence>
<dbReference type="EMBL" id="KI397513">
    <property type="protein sequence ID" value="ERM94375.1"/>
    <property type="molecule type" value="Genomic_DNA"/>
</dbReference>
<dbReference type="Gramene" id="ERM94375">
    <property type="protein sequence ID" value="ERM94375"/>
    <property type="gene ID" value="AMTR_s00010p00250200"/>
</dbReference>
<dbReference type="Gene3D" id="3.40.50.300">
    <property type="entry name" value="P-loop containing nucleotide triphosphate hydrolases"/>
    <property type="match status" value="1"/>
</dbReference>
<dbReference type="GO" id="GO:0006952">
    <property type="term" value="P:defense response"/>
    <property type="evidence" value="ECO:0007669"/>
    <property type="project" value="InterPro"/>
</dbReference>
<reference evidence="3" key="1">
    <citation type="journal article" date="2013" name="Science">
        <title>The Amborella genome and the evolution of flowering plants.</title>
        <authorList>
            <consortium name="Amborella Genome Project"/>
        </authorList>
    </citation>
    <scope>NUCLEOTIDE SEQUENCE [LARGE SCALE GENOMIC DNA]</scope>
</reference>
<feature type="domain" description="TIR" evidence="1">
    <location>
        <begin position="15"/>
        <end position="166"/>
    </location>
</feature>
<dbReference type="SUPFAM" id="SSF52058">
    <property type="entry name" value="L domain-like"/>
    <property type="match status" value="2"/>
</dbReference>
<dbReference type="InterPro" id="IPR000157">
    <property type="entry name" value="TIR_dom"/>
</dbReference>
<organism evidence="2 3">
    <name type="scientific">Amborella trichopoda</name>
    <dbReference type="NCBI Taxonomy" id="13333"/>
    <lineage>
        <taxon>Eukaryota</taxon>
        <taxon>Viridiplantae</taxon>
        <taxon>Streptophyta</taxon>
        <taxon>Embryophyta</taxon>
        <taxon>Tracheophyta</taxon>
        <taxon>Spermatophyta</taxon>
        <taxon>Magnoliopsida</taxon>
        <taxon>Amborellales</taxon>
        <taxon>Amborellaceae</taxon>
        <taxon>Amborella</taxon>
    </lineage>
</organism>
<dbReference type="GO" id="GO:0043531">
    <property type="term" value="F:ADP binding"/>
    <property type="evidence" value="ECO:0007669"/>
    <property type="project" value="InterPro"/>
</dbReference>
<dbReference type="InterPro" id="IPR032675">
    <property type="entry name" value="LRR_dom_sf"/>
</dbReference>
<evidence type="ECO:0000313" key="2">
    <source>
        <dbReference type="EMBL" id="ERM94375.1"/>
    </source>
</evidence>
<dbReference type="Gene3D" id="3.80.10.10">
    <property type="entry name" value="Ribonuclease Inhibitor"/>
    <property type="match status" value="2"/>
</dbReference>
<dbReference type="Pfam" id="PF00931">
    <property type="entry name" value="NB-ARC"/>
    <property type="match status" value="1"/>
</dbReference>
<dbReference type="PANTHER" id="PTHR11017">
    <property type="entry name" value="LEUCINE-RICH REPEAT-CONTAINING PROTEIN"/>
    <property type="match status" value="1"/>
</dbReference>
<dbReference type="SUPFAM" id="SSF52200">
    <property type="entry name" value="Toll/Interleukin receptor TIR domain"/>
    <property type="match status" value="1"/>
</dbReference>
<dbReference type="InterPro" id="IPR044974">
    <property type="entry name" value="Disease_R_plants"/>
</dbReference>
<keyword evidence="3" id="KW-1185">Reference proteome</keyword>
<dbReference type="InterPro" id="IPR035897">
    <property type="entry name" value="Toll_tir_struct_dom_sf"/>
</dbReference>
<gene>
    <name evidence="2" type="ORF">AMTR_s00010p00250200</name>
</gene>
<dbReference type="Proteomes" id="UP000017836">
    <property type="component" value="Unassembled WGS sequence"/>
</dbReference>
<dbReference type="InterPro" id="IPR027417">
    <property type="entry name" value="P-loop_NTPase"/>
</dbReference>
<dbReference type="PROSITE" id="PS50104">
    <property type="entry name" value="TIR"/>
    <property type="match status" value="1"/>
</dbReference>
<dbReference type="HOGENOM" id="CLU_256673_0_0_1"/>
<proteinExistence type="predicted"/>
<dbReference type="SMART" id="SM00255">
    <property type="entry name" value="TIR"/>
    <property type="match status" value="1"/>
</dbReference>
<evidence type="ECO:0000259" key="1">
    <source>
        <dbReference type="PROSITE" id="PS50104"/>
    </source>
</evidence>
<dbReference type="GO" id="GO:0007165">
    <property type="term" value="P:signal transduction"/>
    <property type="evidence" value="ECO:0007669"/>
    <property type="project" value="InterPro"/>
</dbReference>
<dbReference type="OMA" id="ESNSECI"/>
<sequence length="1516" mass="172014">MDEVLVSEEVQGRVIIYDAFISHRGSELKKLAEKIHGDLSGLGVSSFVDSREIRKGENLSGVIVEAIRASSIWLVLLSKGFAESPWCLDEVRMMVDERENGESKGILIPVYYNVGPDDLRDVNRGPFKKAFRMHRKSKDYSLETIAKWEEVLKQVAEIWGPTFKDYSRKEDLVSALVEDVVRRVKSVDMEVAKYPVAIDQRVNELHAIINNHESLYGACIVGIVGMTGIGKTTIAKRYFNLHRSSFRSSCFVGNMKQMTGEELQNMQKMLLKELALYNGDHISSTDQGIKLLKKHLQGAKILLVLDDVDDHLQLEALMVHEVLSHESIILVTSNNNGLVKKFHHACIYDVPFMDRDSARKLLLMHAMKRPELSHPELEEFTEEFLNLSDGLPLSLEVYGQKLSGITSRFYWENTLKKASEILPAEITKRFQSSFVNLSETEKNVVLDIACFLDGEDKDIAVSFWNSLGISSDMGLNKLTQKSIVKQEPNSERLSIHSQLKQFFLQSLNEDYMKDPSSCTRLWQEKHVQKALQQNTGFMNVEYLSLVERRSYSSKMSELNMVPSSIIWKEDGIGLLRAWPVQCFTKMSKLKLLFLEDTCIEGEFNKLPKGIIWLRWRFCPYVTLPKGLPLANLRVLELEGGQFSHLWDDQENSEVPLQLRHLQLQGCENLIAIPTSIGKLVHLKTLVLKDCKALVTLPDEICNLQSLVHLDMSGCISLENLPPLFENLRYLRILNLSGCEKLGRLPDSFVHLSSLVDLNLRNCKQLMALPFDHLAQLTYLDISGCELLDLQHPIYSRSLVFLNLLSCKSFNLLPSIVQLPYLCVLMLSSRDFIKLPCNFGQLSFLFRLDIRGPELVELPSSFGELCNLLIFTLDGCPNLKNLVPSIGQLRNLKTLVLSSCGLVELPEQIGHLCNLEVLRIKECRDLVQLPFSIGNLSKLKEMELIGNSGLYISHQCFSNLSLLGKLVLDECQVSNESFALICGSVSSLASLQLCKLSIAHVNVKGVFMNLISLSITSCPNLVEFEVSPTLRQLEIIRCPLLKIVSVPSGFSMGLRELTLRNCEGLSMIQSIDELQHLEKLDTVGCMVLHYVQGLEQVKTLKELHIFITYWGFLYYGDEWLQKLQKHIYAPAMHFATKTVFNKHEIFQEFHTMNSVSMQHLEFTMPESTVPCAWIMVAFISRNTSKDYGELLKSFGLNLEGEGSISLFLSKGAISMVPVHEYPDAETGETIHFSIFTSDFWLCEQLKSGRKIILRSESPFVTLESGWVRMLSIQEESNIEAIQREFFENLRSDKEVGFRTAQEVENDFYSTLVQKRKEARIQAQNITKAEDGLYPELQNLQLVLMSAEDMRDFQALDVANCRIIRSHSLLSLQIQAEILTPTYEKMQTLFLQDCIIGVNHLDLRISKACMDAVDIAVLYSTPMVFVQSMCRESYEDYPIKCHEFSLDGSNEPSNELYLKATEDPGVARVAKLLMSHVEDNKLGEEIQDNLEKMQLRQSLAGNLEFFADDEGGIGCNIF</sequence>